<proteinExistence type="predicted"/>
<keyword evidence="4" id="KW-1185">Reference proteome</keyword>
<dbReference type="Gene3D" id="1.20.120.1020">
    <property type="entry name" value="Prion-inhibition and propagation, HeLo domain"/>
    <property type="match status" value="1"/>
</dbReference>
<evidence type="ECO:0000313" key="4">
    <source>
        <dbReference type="Proteomes" id="UP000184330"/>
    </source>
</evidence>
<gene>
    <name evidence="3" type="ORF">PAC_15053</name>
</gene>
<dbReference type="InterPro" id="IPR029498">
    <property type="entry name" value="HeLo_dom"/>
</dbReference>
<sequence length="712" mass="81275">MDPISFTIGVVSIASIFQTCLHGYRSLNTAMAMGDAALTLNVQFRIEEIRLKMWGKNWGLLEEEAEEPNAPSGSNAESDTREESSKLEKPGAVLMEKAVTPLDVVDDEFEIPGLRDLTIEVLGRIDKALEEWKKVGEKYSVQQRKDVKKSSDSQDTIELLSSIASKQAQETKAISKHTRITSKIRWALKDKQDLEELLGRLTGLNDSLEKLLPRKERTSLARGLASELLDLLENGTMNVSGLSIGDFSLIQGPDEVKAARIVRLKLSNNTERSERVDQEETEAESANQEDPTPFAKPETWLQGSSEDMKIPFGHFVRLAEPKLKDYQTRDGDRNHGPTGNYIPLPRSMAVYAPVTSQSEVSIPTQASMEAVPQVTLIEWRPSAHESRKSELTEEELKQRRDHIARLLHRTSVTDGDFRILDCLGYTTTKAHVADGSTRDLVGYVYKFPEFASKKSLPVTLRELLGEAYASDNPAVPALEARFKLARELAIALYQLQCAGWVHRKVSSYNVIFFKDADTDQVNLNQAFLVGWQYSRPDDQRRLFPSEQSYTGIGDLDMYVHRERLRRDKGDRLPRFRKSFDIYSLGIILIEIAFWEPIIALADEDEREEMEQYKEVSSRWRAKEWWKVISKTAKDELAPEMGNAYRDATLFCLEGGQIAKEAARQFDERAAEWRKTRDENDREKYFVDQDFEEVGIEKEFYWKVLKRLEKISI</sequence>
<evidence type="ECO:0000313" key="3">
    <source>
        <dbReference type="EMBL" id="CZR65153.1"/>
    </source>
</evidence>
<dbReference type="InterPro" id="IPR011009">
    <property type="entry name" value="Kinase-like_dom_sf"/>
</dbReference>
<feature type="region of interest" description="Disordered" evidence="1">
    <location>
        <begin position="270"/>
        <end position="299"/>
    </location>
</feature>
<accession>A0A1L7XJF5</accession>
<dbReference type="Pfam" id="PF14479">
    <property type="entry name" value="HeLo"/>
    <property type="match status" value="1"/>
</dbReference>
<organism evidence="3 4">
    <name type="scientific">Phialocephala subalpina</name>
    <dbReference type="NCBI Taxonomy" id="576137"/>
    <lineage>
        <taxon>Eukaryota</taxon>
        <taxon>Fungi</taxon>
        <taxon>Dikarya</taxon>
        <taxon>Ascomycota</taxon>
        <taxon>Pezizomycotina</taxon>
        <taxon>Leotiomycetes</taxon>
        <taxon>Helotiales</taxon>
        <taxon>Mollisiaceae</taxon>
        <taxon>Phialocephala</taxon>
        <taxon>Phialocephala fortinii species complex</taxon>
    </lineage>
</organism>
<feature type="domain" description="Prion-inhibition and propagation HeLo" evidence="2">
    <location>
        <begin position="7"/>
        <end position="230"/>
    </location>
</feature>
<protein>
    <recommendedName>
        <fullName evidence="2">Prion-inhibition and propagation HeLo domain-containing protein</fullName>
    </recommendedName>
</protein>
<dbReference type="Proteomes" id="UP000184330">
    <property type="component" value="Unassembled WGS sequence"/>
</dbReference>
<dbReference type="InterPro" id="IPR038305">
    <property type="entry name" value="HeLo_sf"/>
</dbReference>
<feature type="compositionally biased region" description="Basic and acidic residues" evidence="1">
    <location>
        <begin position="78"/>
        <end position="89"/>
    </location>
</feature>
<evidence type="ECO:0000256" key="1">
    <source>
        <dbReference type="SAM" id="MobiDB-lite"/>
    </source>
</evidence>
<name>A0A1L7XJF5_9HELO</name>
<reference evidence="3 4" key="1">
    <citation type="submission" date="2016-03" db="EMBL/GenBank/DDBJ databases">
        <authorList>
            <person name="Ploux O."/>
        </authorList>
    </citation>
    <scope>NUCLEOTIDE SEQUENCE [LARGE SCALE GENOMIC DNA]</scope>
    <source>
        <strain evidence="3 4">UAMH 11012</strain>
    </source>
</reference>
<evidence type="ECO:0000259" key="2">
    <source>
        <dbReference type="Pfam" id="PF14479"/>
    </source>
</evidence>
<dbReference type="PANTHER" id="PTHR37542">
    <property type="entry name" value="HELO DOMAIN-CONTAINING PROTEIN-RELATED"/>
    <property type="match status" value="1"/>
</dbReference>
<dbReference type="Gene3D" id="1.10.510.10">
    <property type="entry name" value="Transferase(Phosphotransferase) domain 1"/>
    <property type="match status" value="1"/>
</dbReference>
<dbReference type="PANTHER" id="PTHR37542:SF1">
    <property type="entry name" value="PRION-INHIBITION AND PROPAGATION HELO DOMAIN-CONTAINING PROTEIN"/>
    <property type="match status" value="1"/>
</dbReference>
<dbReference type="STRING" id="576137.A0A1L7XJF5"/>
<dbReference type="SUPFAM" id="SSF56112">
    <property type="entry name" value="Protein kinase-like (PK-like)"/>
    <property type="match status" value="1"/>
</dbReference>
<dbReference type="EMBL" id="FJOG01000029">
    <property type="protein sequence ID" value="CZR65153.1"/>
    <property type="molecule type" value="Genomic_DNA"/>
</dbReference>
<dbReference type="OrthoDB" id="1911848at2759"/>
<feature type="region of interest" description="Disordered" evidence="1">
    <location>
        <begin position="64"/>
        <end position="90"/>
    </location>
</feature>
<dbReference type="AlphaFoldDB" id="A0A1L7XJF5"/>